<dbReference type="Gene3D" id="2.40.50.100">
    <property type="match status" value="1"/>
</dbReference>
<protein>
    <submittedName>
        <fullName evidence="3">Efflux RND transporter periplasmic adaptor subunit</fullName>
    </submittedName>
</protein>
<evidence type="ECO:0000313" key="4">
    <source>
        <dbReference type="Proteomes" id="UP001143304"/>
    </source>
</evidence>
<dbReference type="Gene3D" id="2.40.30.170">
    <property type="match status" value="1"/>
</dbReference>
<sequence length="359" mass="38450">MRTIYCAFATALVLIQTACFNDSTADRTVVYQPVTAQQVLEQPSFEILRSFTGVVQPAQSAEVGFELGGTIKVFPVDEGDRVTAGDHLASLDKSLLKVERRQLEAQVVEATATRRLILANLERQASLESEGYASRQRRDELVASRDATEAELRRLEAALDGNDVRMQKATLIATFDGVVSERFMEVGSAAAPGVPVLKLLGIGRMEAHIGVPGELSASLSPGDLVALTVAGTETSGEVLAVGAELKARSHAVVIRVALADINVLAGAVVELQLADLIHEPGFVIPTSSLTASMRGLWRVYVLQPDGDGFFRIEARDLQLRYSGESRAFVTGGLHDGEKIVADGLHKVVPGQRVRPVEAG</sequence>
<dbReference type="PANTHER" id="PTHR30469">
    <property type="entry name" value="MULTIDRUG RESISTANCE PROTEIN MDTA"/>
    <property type="match status" value="1"/>
</dbReference>
<reference evidence="3" key="1">
    <citation type="submission" date="2019-02" db="EMBL/GenBank/DDBJ databases">
        <authorList>
            <person name="Li S.-H."/>
        </authorList>
    </citation>
    <scope>NUCLEOTIDE SEQUENCE</scope>
    <source>
        <strain evidence="3">IMCC11814</strain>
    </source>
</reference>
<dbReference type="RefSeq" id="WP_279250542.1">
    <property type="nucleotide sequence ID" value="NZ_SHNO01000001.1"/>
</dbReference>
<evidence type="ECO:0000256" key="1">
    <source>
        <dbReference type="ARBA" id="ARBA00009477"/>
    </source>
</evidence>
<evidence type="ECO:0000256" key="2">
    <source>
        <dbReference type="SAM" id="SignalP"/>
    </source>
</evidence>
<name>A0ABT3T991_9GAMM</name>
<comment type="similarity">
    <text evidence="1">Belongs to the membrane fusion protein (MFP) (TC 8.A.1) family.</text>
</comment>
<dbReference type="Gene3D" id="1.10.287.470">
    <property type="entry name" value="Helix hairpin bin"/>
    <property type="match status" value="1"/>
</dbReference>
<gene>
    <name evidence="3" type="ORF">EYC82_15920</name>
</gene>
<dbReference type="InterPro" id="IPR006143">
    <property type="entry name" value="RND_pump_MFP"/>
</dbReference>
<keyword evidence="2" id="KW-0732">Signal</keyword>
<organism evidence="3 4">
    <name type="scientific">Candidatus Marimicrobium litorale</name>
    <dbReference type="NCBI Taxonomy" id="2518991"/>
    <lineage>
        <taxon>Bacteria</taxon>
        <taxon>Pseudomonadati</taxon>
        <taxon>Pseudomonadota</taxon>
        <taxon>Gammaproteobacteria</taxon>
        <taxon>Cellvibrionales</taxon>
        <taxon>Halieaceae</taxon>
        <taxon>Marimicrobium</taxon>
    </lineage>
</organism>
<comment type="caution">
    <text evidence="3">The sequence shown here is derived from an EMBL/GenBank/DDBJ whole genome shotgun (WGS) entry which is preliminary data.</text>
</comment>
<dbReference type="Proteomes" id="UP001143304">
    <property type="component" value="Unassembled WGS sequence"/>
</dbReference>
<evidence type="ECO:0000313" key="3">
    <source>
        <dbReference type="EMBL" id="MCX2978851.1"/>
    </source>
</evidence>
<dbReference type="NCBIfam" id="TIGR01730">
    <property type="entry name" value="RND_mfp"/>
    <property type="match status" value="1"/>
</dbReference>
<dbReference type="Gene3D" id="2.40.420.20">
    <property type="match status" value="1"/>
</dbReference>
<feature type="signal peptide" evidence="2">
    <location>
        <begin position="1"/>
        <end position="21"/>
    </location>
</feature>
<dbReference type="SUPFAM" id="SSF111369">
    <property type="entry name" value="HlyD-like secretion proteins"/>
    <property type="match status" value="1"/>
</dbReference>
<accession>A0ABT3T991</accession>
<dbReference type="EMBL" id="SHNO01000001">
    <property type="protein sequence ID" value="MCX2978851.1"/>
    <property type="molecule type" value="Genomic_DNA"/>
</dbReference>
<proteinExistence type="inferred from homology"/>
<dbReference type="PANTHER" id="PTHR30469:SF11">
    <property type="entry name" value="BLL4320 PROTEIN"/>
    <property type="match status" value="1"/>
</dbReference>
<keyword evidence="4" id="KW-1185">Reference proteome</keyword>
<feature type="chain" id="PRO_5045878939" evidence="2">
    <location>
        <begin position="22"/>
        <end position="359"/>
    </location>
</feature>